<keyword evidence="1" id="KW-0614">Plasmid</keyword>
<evidence type="ECO:0000313" key="2">
    <source>
        <dbReference type="Proteomes" id="UP000006552"/>
    </source>
</evidence>
<keyword evidence="2" id="KW-1185">Reference proteome</keyword>
<dbReference type="OrthoDB" id="9779518at2"/>
<organism evidence="1 2">
    <name type="scientific">Aromatoleum aromaticum (strain DSM 19018 / LMG 30748 / EbN1)</name>
    <name type="common">Azoarcus sp. (strain EbN1)</name>
    <dbReference type="NCBI Taxonomy" id="76114"/>
    <lineage>
        <taxon>Bacteria</taxon>
        <taxon>Pseudomonadati</taxon>
        <taxon>Pseudomonadota</taxon>
        <taxon>Betaproteobacteria</taxon>
        <taxon>Rhodocyclales</taxon>
        <taxon>Rhodocyclaceae</taxon>
        <taxon>Aromatoleum</taxon>
    </lineage>
</organism>
<gene>
    <name evidence="1" type="ORF">p1B313</name>
</gene>
<dbReference type="SUPFAM" id="SSF51219">
    <property type="entry name" value="TRAP-like"/>
    <property type="match status" value="1"/>
</dbReference>
<dbReference type="InterPro" id="IPR016031">
    <property type="entry name" value="Trp_RNA-bd_attenuator-like_dom"/>
</dbReference>
<dbReference type="InterPro" id="IPR036983">
    <property type="entry name" value="AIM24_sf"/>
</dbReference>
<evidence type="ECO:0008006" key="3">
    <source>
        <dbReference type="Google" id="ProtNLM"/>
    </source>
</evidence>
<protein>
    <recommendedName>
        <fullName evidence="3">TIGR00266 family protein</fullName>
    </recommendedName>
</protein>
<evidence type="ECO:0000313" key="1">
    <source>
        <dbReference type="EMBL" id="CAI10484.1"/>
    </source>
</evidence>
<dbReference type="RefSeq" id="WP_011254695.1">
    <property type="nucleotide sequence ID" value="NC_006823.1"/>
</dbReference>
<dbReference type="HOGENOM" id="CLU_040551_4_1_4"/>
<proteinExistence type="predicted"/>
<dbReference type="Gene3D" id="3.60.160.10">
    <property type="entry name" value="Mitochondrial biogenesis AIM24"/>
    <property type="match status" value="1"/>
</dbReference>
<sequence>MPIFTVTGDVDPFLHVSLRKGETIFCESDAMVMMEAPLDLTGSMQGGLVRAAMRRLANGESFFQQRIEAKRGDGDCLLAPNMPGGMQVLDVGARQYRMSDGAYVAATERIEVNARMQSLGNALFGGTGGFFIGETQGDGQVVVGGFGSLFTLDVAPGKDIVIDNGHVVAWDSTLRYEIAASTSQSQGLLRNLTNSVTSGEGVVLRFSGQGQVIVCSRNRQSFLAWLAEKLNVRS</sequence>
<geneLocation type="plasmid" evidence="2">
    <name>pAzo1</name>
</geneLocation>
<dbReference type="PANTHER" id="PTHR43657:SF1">
    <property type="entry name" value="ALTERED INHERITANCE OF MITOCHONDRIA PROTEIN 24, MITOCHONDRIAL"/>
    <property type="match status" value="1"/>
</dbReference>
<dbReference type="InterPro" id="IPR002838">
    <property type="entry name" value="AIM24"/>
</dbReference>
<name>Q5NWT0_AROAE</name>
<accession>Q5NWT0</accession>
<dbReference type="Pfam" id="PF01987">
    <property type="entry name" value="AIM24"/>
    <property type="match status" value="1"/>
</dbReference>
<reference evidence="1 2" key="1">
    <citation type="journal article" date="2005" name="Arch. Microbiol.">
        <title>The genome sequence of an anaerobic aromatic-degrading denitrifying bacterium, strain EbN1.</title>
        <authorList>
            <person name="Rabus R."/>
            <person name="Kube M."/>
            <person name="Heider J."/>
            <person name="Beck A."/>
            <person name="Heitmann K."/>
            <person name="Widdel F."/>
            <person name="Reinhardt R."/>
        </authorList>
    </citation>
    <scope>NUCLEOTIDE SEQUENCE [LARGE SCALE GENOMIC DNA]</scope>
    <source>
        <strain evidence="1 2">EbN1</strain>
        <plasmid evidence="2">Plasmid pAzo1</plasmid>
    </source>
</reference>
<dbReference type="PANTHER" id="PTHR43657">
    <property type="entry name" value="TRYPTOPHAN RNA-BINDING ATTENUATOR PROTEIN-LIKE PROTEIN"/>
    <property type="match status" value="1"/>
</dbReference>
<dbReference type="AlphaFoldDB" id="Q5NWT0"/>
<dbReference type="Proteomes" id="UP000006552">
    <property type="component" value="Plasmid 1"/>
</dbReference>
<dbReference type="KEGG" id="eba:p1B313"/>
<dbReference type="NCBIfam" id="TIGR00266">
    <property type="entry name" value="TIGR00266 family protein"/>
    <property type="match status" value="1"/>
</dbReference>
<dbReference type="EMBL" id="CR555307">
    <property type="protein sequence ID" value="CAI10484.1"/>
    <property type="molecule type" value="Genomic_DNA"/>
</dbReference>